<gene>
    <name evidence="2" type="ORF">B0H63DRAFT_538088</name>
</gene>
<reference evidence="2" key="2">
    <citation type="submission" date="2023-06" db="EMBL/GenBank/DDBJ databases">
        <authorList>
            <consortium name="Lawrence Berkeley National Laboratory"/>
            <person name="Haridas S."/>
            <person name="Hensen N."/>
            <person name="Bonometti L."/>
            <person name="Westerberg I."/>
            <person name="Brannstrom I.O."/>
            <person name="Guillou S."/>
            <person name="Cros-Aarteil S."/>
            <person name="Calhoun S."/>
            <person name="Kuo A."/>
            <person name="Mondo S."/>
            <person name="Pangilinan J."/>
            <person name="Riley R."/>
            <person name="LaButti K."/>
            <person name="Andreopoulos B."/>
            <person name="Lipzen A."/>
            <person name="Chen C."/>
            <person name="Yanf M."/>
            <person name="Daum C."/>
            <person name="Ng V."/>
            <person name="Clum A."/>
            <person name="Steindorff A."/>
            <person name="Ohm R."/>
            <person name="Martin F."/>
            <person name="Silar P."/>
            <person name="Natvig D."/>
            <person name="Lalanne C."/>
            <person name="Gautier V."/>
            <person name="Ament-velasquez S.L."/>
            <person name="Kruys A."/>
            <person name="Hutchinson M.I."/>
            <person name="Powell A.J."/>
            <person name="Barry K."/>
            <person name="Miller A.N."/>
            <person name="Grigoriev I.V."/>
            <person name="Debuchy R."/>
            <person name="Gladieux P."/>
            <person name="Thoren M.H."/>
            <person name="Johannesson H."/>
        </authorList>
    </citation>
    <scope>NUCLEOTIDE SEQUENCE</scope>
    <source>
        <strain evidence="2">CBS 232.78</strain>
    </source>
</reference>
<evidence type="ECO:0000313" key="2">
    <source>
        <dbReference type="EMBL" id="KAK3389962.1"/>
    </source>
</evidence>
<sequence length="83" mass="8963">MRLFIQLGVLCLALMGVSADELEDKCPKNELACHDVMNSSQCIEQLVIENQAPLTKAAMVKCVEHEGTASNLPGATKVVIPPR</sequence>
<organism evidence="2 3">
    <name type="scientific">Podospora didyma</name>
    <dbReference type="NCBI Taxonomy" id="330526"/>
    <lineage>
        <taxon>Eukaryota</taxon>
        <taxon>Fungi</taxon>
        <taxon>Dikarya</taxon>
        <taxon>Ascomycota</taxon>
        <taxon>Pezizomycotina</taxon>
        <taxon>Sordariomycetes</taxon>
        <taxon>Sordariomycetidae</taxon>
        <taxon>Sordariales</taxon>
        <taxon>Podosporaceae</taxon>
        <taxon>Podospora</taxon>
    </lineage>
</organism>
<dbReference type="Proteomes" id="UP001285441">
    <property type="component" value="Unassembled WGS sequence"/>
</dbReference>
<proteinExistence type="predicted"/>
<accession>A0AAE0U3Y3</accession>
<evidence type="ECO:0000313" key="3">
    <source>
        <dbReference type="Proteomes" id="UP001285441"/>
    </source>
</evidence>
<feature type="signal peptide" evidence="1">
    <location>
        <begin position="1"/>
        <end position="19"/>
    </location>
</feature>
<dbReference type="EMBL" id="JAULSW010000002">
    <property type="protein sequence ID" value="KAK3389962.1"/>
    <property type="molecule type" value="Genomic_DNA"/>
</dbReference>
<dbReference type="AlphaFoldDB" id="A0AAE0U3Y3"/>
<protein>
    <submittedName>
        <fullName evidence="2">Uncharacterized protein</fullName>
    </submittedName>
</protein>
<keyword evidence="3" id="KW-1185">Reference proteome</keyword>
<reference evidence="2" key="1">
    <citation type="journal article" date="2023" name="Mol. Phylogenet. Evol.">
        <title>Genome-scale phylogeny and comparative genomics of the fungal order Sordariales.</title>
        <authorList>
            <person name="Hensen N."/>
            <person name="Bonometti L."/>
            <person name="Westerberg I."/>
            <person name="Brannstrom I.O."/>
            <person name="Guillou S."/>
            <person name="Cros-Aarteil S."/>
            <person name="Calhoun S."/>
            <person name="Haridas S."/>
            <person name="Kuo A."/>
            <person name="Mondo S."/>
            <person name="Pangilinan J."/>
            <person name="Riley R."/>
            <person name="LaButti K."/>
            <person name="Andreopoulos B."/>
            <person name="Lipzen A."/>
            <person name="Chen C."/>
            <person name="Yan M."/>
            <person name="Daum C."/>
            <person name="Ng V."/>
            <person name="Clum A."/>
            <person name="Steindorff A."/>
            <person name="Ohm R.A."/>
            <person name="Martin F."/>
            <person name="Silar P."/>
            <person name="Natvig D.O."/>
            <person name="Lalanne C."/>
            <person name="Gautier V."/>
            <person name="Ament-Velasquez S.L."/>
            <person name="Kruys A."/>
            <person name="Hutchinson M.I."/>
            <person name="Powell A.J."/>
            <person name="Barry K."/>
            <person name="Miller A.N."/>
            <person name="Grigoriev I.V."/>
            <person name="Debuchy R."/>
            <person name="Gladieux P."/>
            <person name="Hiltunen Thoren M."/>
            <person name="Johannesson H."/>
        </authorList>
    </citation>
    <scope>NUCLEOTIDE SEQUENCE</scope>
    <source>
        <strain evidence="2">CBS 232.78</strain>
    </source>
</reference>
<evidence type="ECO:0000256" key="1">
    <source>
        <dbReference type="SAM" id="SignalP"/>
    </source>
</evidence>
<feature type="chain" id="PRO_5042202678" evidence="1">
    <location>
        <begin position="20"/>
        <end position="83"/>
    </location>
</feature>
<comment type="caution">
    <text evidence="2">The sequence shown here is derived from an EMBL/GenBank/DDBJ whole genome shotgun (WGS) entry which is preliminary data.</text>
</comment>
<name>A0AAE0U3Y3_9PEZI</name>
<keyword evidence="1" id="KW-0732">Signal</keyword>